<dbReference type="RefSeq" id="WP_259426430.1">
    <property type="nucleotide sequence ID" value="NZ_JANWTC010000001.1"/>
</dbReference>
<evidence type="ECO:0000313" key="2">
    <source>
        <dbReference type="Proteomes" id="UP001205965"/>
    </source>
</evidence>
<keyword evidence="2" id="KW-1185">Reference proteome</keyword>
<organism evidence="1 2">
    <name type="scientific">Corynebacterium lemuris</name>
    <dbReference type="NCBI Taxonomy" id="1859292"/>
    <lineage>
        <taxon>Bacteria</taxon>
        <taxon>Bacillati</taxon>
        <taxon>Actinomycetota</taxon>
        <taxon>Actinomycetes</taxon>
        <taxon>Mycobacteriales</taxon>
        <taxon>Corynebacteriaceae</taxon>
        <taxon>Corynebacterium</taxon>
    </lineage>
</organism>
<gene>
    <name evidence="1" type="ORF">NYP18_01945</name>
</gene>
<evidence type="ECO:0000313" key="1">
    <source>
        <dbReference type="EMBL" id="MCS5478411.1"/>
    </source>
</evidence>
<accession>A0ABT2FT62</accession>
<reference evidence="1 2" key="1">
    <citation type="submission" date="2022-08" db="EMBL/GenBank/DDBJ databases">
        <title>YIM 101645 draft genome.</title>
        <authorList>
            <person name="Chen X."/>
        </authorList>
    </citation>
    <scope>NUCLEOTIDE SEQUENCE [LARGE SCALE GENOMIC DNA]</scope>
    <source>
        <strain evidence="1 2">YIM 101645</strain>
    </source>
</reference>
<protein>
    <submittedName>
        <fullName evidence="1">Uncharacterized protein</fullName>
    </submittedName>
</protein>
<sequence length="174" mass="19384">MPELDLHLWPCHPVGTWQRALVFQCAGLEPEHADAVDLERLNRLTEHDRRAEVVAARRLTTRVRRAAERALAPGEVLGVNNLALRIKSTDGLPGYHPCKAVLKALAPHNEHDDADLVGKGHQLFKVYRDDLGARPSHLFARHPDDVDAYAARRMARYEEQGRIGTAARLAKASA</sequence>
<dbReference type="Proteomes" id="UP001205965">
    <property type="component" value="Unassembled WGS sequence"/>
</dbReference>
<proteinExistence type="predicted"/>
<dbReference type="EMBL" id="JANWTC010000001">
    <property type="protein sequence ID" value="MCS5478411.1"/>
    <property type="molecule type" value="Genomic_DNA"/>
</dbReference>
<name>A0ABT2FT62_9CORY</name>
<comment type="caution">
    <text evidence="1">The sequence shown here is derived from an EMBL/GenBank/DDBJ whole genome shotgun (WGS) entry which is preliminary data.</text>
</comment>